<dbReference type="SUPFAM" id="SSF88874">
    <property type="entry name" value="Receptor-binding domain of short tail fibre protein gp12"/>
    <property type="match status" value="1"/>
</dbReference>
<dbReference type="EMBL" id="CP066690">
    <property type="protein sequence ID" value="QQG45649.1"/>
    <property type="molecule type" value="Genomic_DNA"/>
</dbReference>
<sequence length="217" mass="22185">MSHFKHPSTIVAFILGALIFTAPLVFSFTEPGSSPPGGNVPAPLNIGPTGQSKTGGLILNTGGAANGLIIDQGNVGIGTSGPGYKLHVKGGNFNVENGKVFQGGSELLPAGAVLYFNLTSCPGGWSELTAARGRYIVGLQQGGSLGTTVGTALSNQENRATGKHNHQLGGLWVNQGNGNNPAGTANPERWAPYETGYAGDVDGTNAPYIQLLACQKN</sequence>
<dbReference type="Proteomes" id="UP000595618">
    <property type="component" value="Chromosome"/>
</dbReference>
<evidence type="ECO:0000313" key="2">
    <source>
        <dbReference type="Proteomes" id="UP000595618"/>
    </source>
</evidence>
<evidence type="ECO:0008006" key="3">
    <source>
        <dbReference type="Google" id="ProtNLM"/>
    </source>
</evidence>
<proteinExistence type="predicted"/>
<dbReference type="AlphaFoldDB" id="A0A7T5UQB3"/>
<protein>
    <recommendedName>
        <fullName evidence="3">Phage tail collar domain-containing protein</fullName>
    </recommendedName>
</protein>
<accession>A0A7T5UQB3</accession>
<organism evidence="1 2">
    <name type="scientific">Candidatus Sungiibacteriota bacterium</name>
    <dbReference type="NCBI Taxonomy" id="2750080"/>
    <lineage>
        <taxon>Bacteria</taxon>
        <taxon>Candidatus Sungiibacteriota</taxon>
    </lineage>
</organism>
<gene>
    <name evidence="1" type="ORF">HYW89_01890</name>
</gene>
<reference evidence="1 2" key="1">
    <citation type="submission" date="2020-07" db="EMBL/GenBank/DDBJ databases">
        <title>Huge and variable diversity of episymbiotic CPR bacteria and DPANN archaea in groundwater ecosystems.</title>
        <authorList>
            <person name="He C.Y."/>
            <person name="Keren R."/>
            <person name="Whittaker M."/>
            <person name="Farag I.F."/>
            <person name="Doudna J."/>
            <person name="Cate J.H.D."/>
            <person name="Banfield J.F."/>
        </authorList>
    </citation>
    <scope>NUCLEOTIDE SEQUENCE [LARGE SCALE GENOMIC DNA]</scope>
    <source>
        <strain evidence="1">NC_groundwater_541_Ag_S-0.1um_46_50</strain>
    </source>
</reference>
<name>A0A7T5UQB3_9BACT</name>
<evidence type="ECO:0000313" key="1">
    <source>
        <dbReference type="EMBL" id="QQG45649.1"/>
    </source>
</evidence>